<dbReference type="InterPro" id="IPR012948">
    <property type="entry name" value="AARP2CN"/>
</dbReference>
<protein>
    <submittedName>
        <fullName evidence="13">Glycoside hydrolase 2 (Mannanase, beta-galactosidase)</fullName>
    </submittedName>
</protein>
<keyword evidence="5 13" id="KW-0378">Hydrolase</keyword>
<dbReference type="GO" id="GO:0000462">
    <property type="term" value="P:maturation of SSU-rRNA from tricistronic rRNA transcript (SSU-rRNA, 5.8S rRNA, LSU-rRNA)"/>
    <property type="evidence" value="ECO:0007669"/>
    <property type="project" value="TreeGrafter"/>
</dbReference>
<accession>A0AAJ5YSU6</accession>
<dbReference type="Proteomes" id="UP001219567">
    <property type="component" value="Chromosome 2"/>
</dbReference>
<keyword evidence="4" id="KW-0547">Nucleotide-binding</keyword>
<dbReference type="PANTHER" id="PTHR12858">
    <property type="entry name" value="RIBOSOME BIOGENESIS PROTEIN"/>
    <property type="match status" value="1"/>
</dbReference>
<sequence length="1070" mass="121838">MAEATQVHRAHRVAQAGPNSAKAKGRERHKNGFNPKAFIAAHPFAADKQVRRNAELDQQRLHVPMVNRTPESEPPPIIIAIVGPQGVGKSTLMRSLIRRYTKHTIANIAGPVTVVAGKARRLTFIECNNDINSMIDVGKIADLVLLMIDGSFGFEMETMEFLNILQAHGFPKVMGILTHLDLIKKPKTLRATKKRLKHRFWTEIYQGAKLFYLSGVINGRYPDVEIQNLCRFISVMKFRPLAFRNSHPYFLVDRMEELTPRDLVTENPKMDRTITVYGYVRGTPLRNWQPIHIPGLGDLNISSIEPLNDPCPLPTQDSERRRRLSDKAKLIHAPMSDVGGVMFDKDAVYINVPGHFSKRDGQNADSIGEGERMIMDLQDAKNTLGDRAERGDLRLLGESDTPVQLERARRRAFDDDAILDEDQDDDDDDDDPESDEQDSDLDQQPRSKRRLLDEDDQDNMQDDEIAYAESDSDMEMGEEVARWKTNLAQYANDTVLANRSRQTNLMKRIYDSNETPEQIAGYQPNEHIDNAEGMADDFLKLVSRDVEQNDDAVVPEAFRATFYTQGASVWDDEEQLDSIRPLFITGDANANQHEESQLEHSADSQEADASREQTLAEKKAELKRKFDEQYDDGSDEDNEDDWYTTQKRELARQNAMNEAEFADEDPSVRTQVSGFRSGTYVRVELKDIPCEFVEHFDPHYPVIVGGLNPNETALGFLQARIKRHRWHKKILKTNDPLILSIGWRRYQSMPIYTMDDGTRNRMLKYTPEHMHCLASFYGPAALPNTGICAFNTLSSAVPGFRISATGVITGIDSGNGASHKIVKKLKLTGTPVKVFKNTAFIKDMFNSKLEVARFEGAQIKTVSGVRGQVKKALSQPEGEFRAAFEDKILMSDIVFLRAWYNIVPRKFYNPVTSLLMNPEQGREWTGMRLTGLVRRDEGIKTPLKVNSTYKKVERPEERRFAPLRVPKSLQADLPYSSKPHVTKPQRKPTYLQKRAVVMEKDERNTVALLQQMQAVQHAKAQKRLQKRQEKQAERTKQLEKKADLTADKQKERMKAIYKQQGQRAAKKSKS</sequence>
<feature type="compositionally biased region" description="Acidic residues" evidence="11">
    <location>
        <begin position="415"/>
        <end position="441"/>
    </location>
</feature>
<keyword evidence="3" id="KW-0597">Phosphoprotein</keyword>
<dbReference type="SMART" id="SM01362">
    <property type="entry name" value="DUF663"/>
    <property type="match status" value="1"/>
</dbReference>
<dbReference type="SUPFAM" id="SSF52540">
    <property type="entry name" value="P-loop containing nucleoside triphosphate hydrolases"/>
    <property type="match status" value="1"/>
</dbReference>
<dbReference type="GO" id="GO:0034511">
    <property type="term" value="F:U3 snoRNA binding"/>
    <property type="evidence" value="ECO:0007669"/>
    <property type="project" value="TreeGrafter"/>
</dbReference>
<feature type="region of interest" description="Disordered" evidence="11">
    <location>
        <begin position="1023"/>
        <end position="1050"/>
    </location>
</feature>
<evidence type="ECO:0000256" key="11">
    <source>
        <dbReference type="SAM" id="MobiDB-lite"/>
    </source>
</evidence>
<evidence type="ECO:0000259" key="12">
    <source>
        <dbReference type="PROSITE" id="PS51714"/>
    </source>
</evidence>
<dbReference type="GO" id="GO:0003924">
    <property type="term" value="F:GTPase activity"/>
    <property type="evidence" value="ECO:0007669"/>
    <property type="project" value="TreeGrafter"/>
</dbReference>
<evidence type="ECO:0000256" key="9">
    <source>
        <dbReference type="ARBA" id="ARBA00049117"/>
    </source>
</evidence>
<dbReference type="GO" id="GO:0005524">
    <property type="term" value="F:ATP binding"/>
    <property type="evidence" value="ECO:0007669"/>
    <property type="project" value="UniProtKB-KW"/>
</dbReference>
<dbReference type="InterPro" id="IPR039761">
    <property type="entry name" value="Bms1/Tsr1"/>
</dbReference>
<reference evidence="13 14" key="1">
    <citation type="submission" date="2023-03" db="EMBL/GenBank/DDBJ databases">
        <title>Mating type loci evolution in Malassezia.</title>
        <authorList>
            <person name="Coelho M.A."/>
        </authorList>
    </citation>
    <scope>NUCLEOTIDE SEQUENCE [LARGE SCALE GENOMIC DNA]</scope>
    <source>
        <strain evidence="13 14">CBS 9725</strain>
    </source>
</reference>
<keyword evidence="14" id="KW-1185">Reference proteome</keyword>
<keyword evidence="7" id="KW-0342">GTP-binding</keyword>
<dbReference type="GO" id="GO:0005525">
    <property type="term" value="F:GTP binding"/>
    <property type="evidence" value="ECO:0007669"/>
    <property type="project" value="UniProtKB-KW"/>
</dbReference>
<feature type="region of interest" description="Disordered" evidence="11">
    <location>
        <begin position="592"/>
        <end position="617"/>
    </location>
</feature>
<evidence type="ECO:0000313" key="13">
    <source>
        <dbReference type="EMBL" id="WFC99151.1"/>
    </source>
</evidence>
<gene>
    <name evidence="13" type="primary">BMS1</name>
    <name evidence="13" type="ORF">MYAM1_001893</name>
</gene>
<dbReference type="SMART" id="SM00785">
    <property type="entry name" value="AARP2CN"/>
    <property type="match status" value="1"/>
</dbReference>
<keyword evidence="2" id="KW-0690">Ribosome biogenesis</keyword>
<dbReference type="InterPro" id="IPR027417">
    <property type="entry name" value="P-loop_NTPase"/>
</dbReference>
<feature type="domain" description="Bms1-type G" evidence="12">
    <location>
        <begin position="74"/>
        <end position="239"/>
    </location>
</feature>
<comment type="subcellular location">
    <subcellularLocation>
        <location evidence="1">Nucleus</location>
        <location evidence="1">Nucleolus</location>
    </subcellularLocation>
</comment>
<dbReference type="PROSITE" id="PS51714">
    <property type="entry name" value="G_BMS1"/>
    <property type="match status" value="1"/>
</dbReference>
<dbReference type="InterPro" id="IPR007034">
    <property type="entry name" value="BMS1_TSR1_C"/>
</dbReference>
<comment type="similarity">
    <text evidence="10">Belongs to the TRAFAC class translation factor GTPase superfamily. Bms1-like GTPase family. BMS1 subfamily.</text>
</comment>
<evidence type="ECO:0000256" key="2">
    <source>
        <dbReference type="ARBA" id="ARBA00022517"/>
    </source>
</evidence>
<dbReference type="InterPro" id="IPR030387">
    <property type="entry name" value="G_Bms1/Tsr1_dom"/>
</dbReference>
<dbReference type="GO" id="GO:0032040">
    <property type="term" value="C:small-subunit processome"/>
    <property type="evidence" value="ECO:0007669"/>
    <property type="project" value="UniProtKB-ARBA"/>
</dbReference>
<evidence type="ECO:0000256" key="7">
    <source>
        <dbReference type="ARBA" id="ARBA00023134"/>
    </source>
</evidence>
<keyword evidence="6" id="KW-0067">ATP-binding</keyword>
<feature type="region of interest" description="Disordered" evidence="11">
    <location>
        <begin position="1"/>
        <end position="30"/>
    </location>
</feature>
<evidence type="ECO:0000256" key="6">
    <source>
        <dbReference type="ARBA" id="ARBA00022840"/>
    </source>
</evidence>
<evidence type="ECO:0000256" key="4">
    <source>
        <dbReference type="ARBA" id="ARBA00022741"/>
    </source>
</evidence>
<dbReference type="PANTHER" id="PTHR12858:SF2">
    <property type="entry name" value="RIBOSOME BIOGENESIS PROTEIN BMS1 HOMOLOG"/>
    <property type="match status" value="1"/>
</dbReference>
<feature type="region of interest" description="Disordered" evidence="11">
    <location>
        <begin position="406"/>
        <end position="461"/>
    </location>
</feature>
<dbReference type="GO" id="GO:0030686">
    <property type="term" value="C:90S preribosome"/>
    <property type="evidence" value="ECO:0007669"/>
    <property type="project" value="TreeGrafter"/>
</dbReference>
<evidence type="ECO:0000256" key="1">
    <source>
        <dbReference type="ARBA" id="ARBA00004604"/>
    </source>
</evidence>
<dbReference type="Gene3D" id="3.40.50.300">
    <property type="entry name" value="P-loop containing nucleotide triphosphate hydrolases"/>
    <property type="match status" value="1"/>
</dbReference>
<dbReference type="GO" id="GO:0005654">
    <property type="term" value="C:nucleoplasm"/>
    <property type="evidence" value="ECO:0007669"/>
    <property type="project" value="UniProtKB-ARBA"/>
</dbReference>
<evidence type="ECO:0000256" key="5">
    <source>
        <dbReference type="ARBA" id="ARBA00022801"/>
    </source>
</evidence>
<dbReference type="InterPro" id="IPR003593">
    <property type="entry name" value="AAA+_ATPase"/>
</dbReference>
<dbReference type="FunFam" id="3.40.50.300:FF:000105">
    <property type="entry name" value="BMS1 ribosome biogenesis factor"/>
    <property type="match status" value="1"/>
</dbReference>
<evidence type="ECO:0000256" key="10">
    <source>
        <dbReference type="ARBA" id="ARBA00061391"/>
    </source>
</evidence>
<dbReference type="InterPro" id="IPR037875">
    <property type="entry name" value="Bms1_N"/>
</dbReference>
<dbReference type="Pfam" id="PF08142">
    <property type="entry name" value="AARP2CN"/>
    <property type="match status" value="1"/>
</dbReference>
<dbReference type="GO" id="GO:0000479">
    <property type="term" value="P:endonucleolytic cleavage of tricistronic rRNA transcript (SSU-rRNA, 5.8S rRNA, LSU-rRNA)"/>
    <property type="evidence" value="ECO:0007669"/>
    <property type="project" value="TreeGrafter"/>
</dbReference>
<dbReference type="CDD" id="cd01882">
    <property type="entry name" value="BMS1"/>
    <property type="match status" value="1"/>
</dbReference>
<proteinExistence type="inferred from homology"/>
<comment type="catalytic activity">
    <reaction evidence="9">
        <text>GTP + H2O = GDP + phosphate + H(+)</text>
        <dbReference type="Rhea" id="RHEA:19669"/>
        <dbReference type="ChEBI" id="CHEBI:15377"/>
        <dbReference type="ChEBI" id="CHEBI:15378"/>
        <dbReference type="ChEBI" id="CHEBI:37565"/>
        <dbReference type="ChEBI" id="CHEBI:43474"/>
        <dbReference type="ChEBI" id="CHEBI:58189"/>
    </reaction>
    <physiologicalReaction direction="left-to-right" evidence="9">
        <dbReference type="Rhea" id="RHEA:19670"/>
    </physiologicalReaction>
</comment>
<keyword evidence="8" id="KW-0539">Nucleus</keyword>
<evidence type="ECO:0000256" key="8">
    <source>
        <dbReference type="ARBA" id="ARBA00023242"/>
    </source>
</evidence>
<organism evidence="13 14">
    <name type="scientific">Malassezia yamatoensis</name>
    <dbReference type="NCBI Taxonomy" id="253288"/>
    <lineage>
        <taxon>Eukaryota</taxon>
        <taxon>Fungi</taxon>
        <taxon>Dikarya</taxon>
        <taxon>Basidiomycota</taxon>
        <taxon>Ustilaginomycotina</taxon>
        <taxon>Malasseziomycetes</taxon>
        <taxon>Malasseziales</taxon>
        <taxon>Malasseziaceae</taxon>
        <taxon>Malassezia</taxon>
    </lineage>
</organism>
<dbReference type="AlphaFoldDB" id="A0AAJ5YSU6"/>
<evidence type="ECO:0000313" key="14">
    <source>
        <dbReference type="Proteomes" id="UP001219567"/>
    </source>
</evidence>
<dbReference type="Pfam" id="PF04950">
    <property type="entry name" value="RIBIOP_C"/>
    <property type="match status" value="1"/>
</dbReference>
<evidence type="ECO:0000256" key="3">
    <source>
        <dbReference type="ARBA" id="ARBA00022553"/>
    </source>
</evidence>
<name>A0AAJ5YSU6_9BASI</name>
<dbReference type="SMART" id="SM00382">
    <property type="entry name" value="AAA"/>
    <property type="match status" value="1"/>
</dbReference>
<dbReference type="EMBL" id="CP119944">
    <property type="protein sequence ID" value="WFC99151.1"/>
    <property type="molecule type" value="Genomic_DNA"/>
</dbReference>
<feature type="compositionally biased region" description="Basic and acidic residues" evidence="11">
    <location>
        <begin position="1026"/>
        <end position="1050"/>
    </location>
</feature>